<keyword evidence="1" id="KW-0472">Membrane</keyword>
<feature type="transmembrane region" description="Helical" evidence="1">
    <location>
        <begin position="7"/>
        <end position="25"/>
    </location>
</feature>
<dbReference type="Proteomes" id="UP000191056">
    <property type="component" value="Unassembled WGS sequence"/>
</dbReference>
<keyword evidence="6" id="KW-1185">Reference proteome</keyword>
<dbReference type="EMBL" id="MZGT01000118">
    <property type="protein sequence ID" value="OPJ55727.1"/>
    <property type="molecule type" value="Genomic_DNA"/>
</dbReference>
<keyword evidence="1" id="KW-1133">Transmembrane helix</keyword>
<dbReference type="Proteomes" id="UP000656077">
    <property type="component" value="Unassembled WGS sequence"/>
</dbReference>
<sequence length="154" mass="17382">MRNKRKIAINWILLIIWMGVIFIMSNQPAQISDSQSIGVIKLLSSIGIDINGVFGQLANFVVRKCAHFIEYMILSLLTFNVLNLYVNTKRVVIITIIIVFIYACTDEIHQLFIVGREGAIRDVIIDTLGGITLIIIKLLIDSLANIRQVKKDKV</sequence>
<reference evidence="4 6" key="1">
    <citation type="submission" date="2017-03" db="EMBL/GenBank/DDBJ databases">
        <title>Genome sequence of Clostridium chromiireducens DSM 23318.</title>
        <authorList>
            <person name="Poehlein A."/>
            <person name="Daniel R."/>
        </authorList>
    </citation>
    <scope>NUCLEOTIDE SEQUENCE [LARGE SCALE GENOMIC DNA]</scope>
    <source>
        <strain evidence="4 6">DSM 23318</strain>
    </source>
</reference>
<evidence type="ECO:0000259" key="2">
    <source>
        <dbReference type="Pfam" id="PF04892"/>
    </source>
</evidence>
<comment type="caution">
    <text evidence="4">The sequence shown here is derived from an EMBL/GenBank/DDBJ whole genome shotgun (WGS) entry which is preliminary data.</text>
</comment>
<feature type="domain" description="VanZ-like" evidence="2">
    <location>
        <begin position="11"/>
        <end position="138"/>
    </location>
</feature>
<feature type="transmembrane region" description="Helical" evidence="1">
    <location>
        <begin position="119"/>
        <end position="140"/>
    </location>
</feature>
<gene>
    <name evidence="4" type="ORF">CLCHR_46270</name>
    <name evidence="5" type="ORF">D2A34_05280</name>
    <name evidence="3" type="ORF">GKZ28_04725</name>
</gene>
<dbReference type="PIRSF" id="PIRSF019083">
    <property type="entry name" value="UCP019083_VanZ"/>
    <property type="match status" value="1"/>
</dbReference>
<name>A0A1V4I856_9CLOT</name>
<dbReference type="Pfam" id="PF04892">
    <property type="entry name" value="VanZ"/>
    <property type="match status" value="1"/>
</dbReference>
<proteinExistence type="predicted"/>
<reference evidence="5 7" key="2">
    <citation type="submission" date="2018-08" db="EMBL/GenBank/DDBJ databases">
        <title>Genome of Clostridium chromiireducens C1, DSM12136.</title>
        <authorList>
            <person name="Xing M."/>
            <person name="Wei Y."/>
            <person name="Ang E.L."/>
            <person name="Zhao H."/>
            <person name="Zhang Y."/>
        </authorList>
    </citation>
    <scope>NUCLEOTIDE SEQUENCE [LARGE SCALE GENOMIC DNA]</scope>
    <source>
        <strain evidence="5 7">C1</strain>
    </source>
</reference>
<dbReference type="AlphaFoldDB" id="A0A1V4I856"/>
<organism evidence="4 6">
    <name type="scientific">Clostridium chromiireducens</name>
    <dbReference type="NCBI Taxonomy" id="225345"/>
    <lineage>
        <taxon>Bacteria</taxon>
        <taxon>Bacillati</taxon>
        <taxon>Bacillota</taxon>
        <taxon>Clostridia</taxon>
        <taxon>Eubacteriales</taxon>
        <taxon>Clostridiaceae</taxon>
        <taxon>Clostridium</taxon>
    </lineage>
</organism>
<dbReference type="EMBL" id="WSRQ01000005">
    <property type="protein sequence ID" value="MVX63005.1"/>
    <property type="molecule type" value="Genomic_DNA"/>
</dbReference>
<feature type="transmembrane region" description="Helical" evidence="1">
    <location>
        <begin position="68"/>
        <end position="86"/>
    </location>
</feature>
<evidence type="ECO:0000313" key="5">
    <source>
        <dbReference type="EMBL" id="RII36795.1"/>
    </source>
</evidence>
<dbReference type="Proteomes" id="UP000265930">
    <property type="component" value="Unassembled WGS sequence"/>
</dbReference>
<dbReference type="InterPro" id="IPR006976">
    <property type="entry name" value="VanZ-like"/>
</dbReference>
<protein>
    <submittedName>
        <fullName evidence="3">VanZ family protein</fullName>
    </submittedName>
    <submittedName>
        <fullName evidence="4">VanZ like family protein</fullName>
    </submittedName>
</protein>
<evidence type="ECO:0000313" key="3">
    <source>
        <dbReference type="EMBL" id="MVX63005.1"/>
    </source>
</evidence>
<evidence type="ECO:0000313" key="4">
    <source>
        <dbReference type="EMBL" id="OPJ55727.1"/>
    </source>
</evidence>
<evidence type="ECO:0000256" key="1">
    <source>
        <dbReference type="SAM" id="Phobius"/>
    </source>
</evidence>
<keyword evidence="1" id="KW-0812">Transmembrane</keyword>
<dbReference type="OrthoDB" id="291892at2"/>
<evidence type="ECO:0000313" key="7">
    <source>
        <dbReference type="Proteomes" id="UP000265930"/>
    </source>
</evidence>
<evidence type="ECO:0000313" key="6">
    <source>
        <dbReference type="Proteomes" id="UP000191056"/>
    </source>
</evidence>
<dbReference type="STRING" id="225345.CLCHR_46270"/>
<dbReference type="InterPro" id="IPR016747">
    <property type="entry name" value="Phosphotransbutyrylase"/>
</dbReference>
<dbReference type="EMBL" id="QXDJ01000001">
    <property type="protein sequence ID" value="RII36795.1"/>
    <property type="molecule type" value="Genomic_DNA"/>
</dbReference>
<accession>A0A1V4I856</accession>
<dbReference type="RefSeq" id="WP_079442226.1">
    <property type="nucleotide sequence ID" value="NZ_JBLZIA010000005.1"/>
</dbReference>
<reference evidence="3" key="3">
    <citation type="submission" date="2019-12" db="EMBL/GenBank/DDBJ databases">
        <title>Microbes associate with the intestines of laboratory mice.</title>
        <authorList>
            <person name="Navarre W."/>
            <person name="Wong E."/>
        </authorList>
    </citation>
    <scope>NUCLEOTIDE SEQUENCE</scope>
    <source>
        <strain evidence="3">NM79_F5</strain>
    </source>
</reference>
<feature type="transmembrane region" description="Helical" evidence="1">
    <location>
        <begin position="91"/>
        <end position="113"/>
    </location>
</feature>
<dbReference type="NCBIfam" id="NF037970">
    <property type="entry name" value="vanZ_1"/>
    <property type="match status" value="1"/>
</dbReference>